<keyword evidence="2" id="KW-0732">Signal</keyword>
<name>A0A7J6L0K5_PEROL</name>
<protein>
    <recommendedName>
        <fullName evidence="7">N-acetyltransferase domain-containing protein</fullName>
    </recommendedName>
</protein>
<dbReference type="Proteomes" id="UP000572268">
    <property type="component" value="Unassembled WGS sequence"/>
</dbReference>
<accession>A0A7J6L0K5</accession>
<feature type="region of interest" description="Disordered" evidence="1">
    <location>
        <begin position="37"/>
        <end position="67"/>
    </location>
</feature>
<evidence type="ECO:0000256" key="2">
    <source>
        <dbReference type="SAM" id="SignalP"/>
    </source>
</evidence>
<evidence type="ECO:0000256" key="1">
    <source>
        <dbReference type="SAM" id="MobiDB-lite"/>
    </source>
</evidence>
<dbReference type="Proteomes" id="UP000570595">
    <property type="component" value="Unassembled WGS sequence"/>
</dbReference>
<feature type="chain" id="PRO_5036205281" description="N-acetyltransferase domain-containing protein" evidence="2">
    <location>
        <begin position="18"/>
        <end position="210"/>
    </location>
</feature>
<proteinExistence type="predicted"/>
<evidence type="ECO:0008006" key="7">
    <source>
        <dbReference type="Google" id="ProtNLM"/>
    </source>
</evidence>
<organism evidence="3 5">
    <name type="scientific">Perkinsus olseni</name>
    <name type="common">Perkinsus atlanticus</name>
    <dbReference type="NCBI Taxonomy" id="32597"/>
    <lineage>
        <taxon>Eukaryota</taxon>
        <taxon>Sar</taxon>
        <taxon>Alveolata</taxon>
        <taxon>Perkinsozoa</taxon>
        <taxon>Perkinsea</taxon>
        <taxon>Perkinsida</taxon>
        <taxon>Perkinsidae</taxon>
        <taxon>Perkinsus</taxon>
    </lineage>
</organism>
<feature type="signal peptide" evidence="2">
    <location>
        <begin position="1"/>
        <end position="17"/>
    </location>
</feature>
<evidence type="ECO:0000313" key="6">
    <source>
        <dbReference type="Proteomes" id="UP000572268"/>
    </source>
</evidence>
<dbReference type="EMBL" id="JABAHT010000751">
    <property type="protein sequence ID" value="KAF4652196.1"/>
    <property type="molecule type" value="Genomic_DNA"/>
</dbReference>
<dbReference type="AlphaFoldDB" id="A0A7J6L0K5"/>
<evidence type="ECO:0000313" key="3">
    <source>
        <dbReference type="EMBL" id="KAF4652196.1"/>
    </source>
</evidence>
<evidence type="ECO:0000313" key="5">
    <source>
        <dbReference type="Proteomes" id="UP000570595"/>
    </source>
</evidence>
<evidence type="ECO:0000313" key="4">
    <source>
        <dbReference type="EMBL" id="KAF4658103.1"/>
    </source>
</evidence>
<sequence>MVTPILVIASLVNVAEASSNRRLPSLSLSSLSEDAFESDREGSSSSTSHTFDKAQPARPGDEECGVPYKLPTIGRERRFVAAIEPSLPFLPREVIGLVEMRVPYEEPRYGEVISIIKSGMSDTRPNTTQVCHIAQFSVDESWKDDGVREKLLEEALADLWRERPGVAAAFTVENSDDVDAMMLYGVADFARLESARGKVPEGSVVYVYYF</sequence>
<comment type="caution">
    <text evidence="3">The sequence shown here is derived from an EMBL/GenBank/DDBJ whole genome shotgun (WGS) entry which is preliminary data.</text>
</comment>
<gene>
    <name evidence="4" type="ORF">FOL46_007119</name>
    <name evidence="3" type="ORF">FOZ61_009862</name>
</gene>
<reference evidence="5 6" key="1">
    <citation type="submission" date="2020-04" db="EMBL/GenBank/DDBJ databases">
        <title>Perkinsus olseni comparative genomics.</title>
        <authorList>
            <person name="Bogema D.R."/>
        </authorList>
    </citation>
    <scope>NUCLEOTIDE SEQUENCE [LARGE SCALE GENOMIC DNA]</scope>
    <source>
        <strain evidence="3">ATCC PRA-179</strain>
        <strain evidence="4">ATCC PRA-31</strain>
    </source>
</reference>
<dbReference type="EMBL" id="JABANN010000490">
    <property type="protein sequence ID" value="KAF4658103.1"/>
    <property type="molecule type" value="Genomic_DNA"/>
</dbReference>